<dbReference type="InParanoid" id="E9H7F7"/>
<reference evidence="1 2" key="1">
    <citation type="journal article" date="2011" name="Science">
        <title>The ecoresponsive genome of Daphnia pulex.</title>
        <authorList>
            <person name="Colbourne J.K."/>
            <person name="Pfrender M.E."/>
            <person name="Gilbert D."/>
            <person name="Thomas W.K."/>
            <person name="Tucker A."/>
            <person name="Oakley T.H."/>
            <person name="Tokishita S."/>
            <person name="Aerts A."/>
            <person name="Arnold G.J."/>
            <person name="Basu M.K."/>
            <person name="Bauer D.J."/>
            <person name="Caceres C.E."/>
            <person name="Carmel L."/>
            <person name="Casola C."/>
            <person name="Choi J.H."/>
            <person name="Detter J.C."/>
            <person name="Dong Q."/>
            <person name="Dusheyko S."/>
            <person name="Eads B.D."/>
            <person name="Frohlich T."/>
            <person name="Geiler-Samerotte K.A."/>
            <person name="Gerlach D."/>
            <person name="Hatcher P."/>
            <person name="Jogdeo S."/>
            <person name="Krijgsveld J."/>
            <person name="Kriventseva E.V."/>
            <person name="Kultz D."/>
            <person name="Laforsch C."/>
            <person name="Lindquist E."/>
            <person name="Lopez J."/>
            <person name="Manak J.R."/>
            <person name="Muller J."/>
            <person name="Pangilinan J."/>
            <person name="Patwardhan R.P."/>
            <person name="Pitluck S."/>
            <person name="Pritham E.J."/>
            <person name="Rechtsteiner A."/>
            <person name="Rho M."/>
            <person name="Rogozin I.B."/>
            <person name="Sakarya O."/>
            <person name="Salamov A."/>
            <person name="Schaack S."/>
            <person name="Shapiro H."/>
            <person name="Shiga Y."/>
            <person name="Skalitzky C."/>
            <person name="Smith Z."/>
            <person name="Souvorov A."/>
            <person name="Sung W."/>
            <person name="Tang Z."/>
            <person name="Tsuchiya D."/>
            <person name="Tu H."/>
            <person name="Vos H."/>
            <person name="Wang M."/>
            <person name="Wolf Y.I."/>
            <person name="Yamagata H."/>
            <person name="Yamada T."/>
            <person name="Ye Y."/>
            <person name="Shaw J.R."/>
            <person name="Andrews J."/>
            <person name="Crease T.J."/>
            <person name="Tang H."/>
            <person name="Lucas S.M."/>
            <person name="Robertson H.M."/>
            <person name="Bork P."/>
            <person name="Koonin E.V."/>
            <person name="Zdobnov E.M."/>
            <person name="Grigoriev I.V."/>
            <person name="Lynch M."/>
            <person name="Boore J.L."/>
        </authorList>
    </citation>
    <scope>NUCLEOTIDE SEQUENCE [LARGE SCALE GENOMIC DNA]</scope>
</reference>
<evidence type="ECO:0000313" key="2">
    <source>
        <dbReference type="Proteomes" id="UP000000305"/>
    </source>
</evidence>
<dbReference type="AlphaFoldDB" id="E9H7F7"/>
<name>E9H7F7_DAPPU</name>
<evidence type="ECO:0000313" key="1">
    <source>
        <dbReference type="EMBL" id="EFX72369.1"/>
    </source>
</evidence>
<proteinExistence type="predicted"/>
<dbReference type="HOGENOM" id="CLU_1679737_0_0_1"/>
<dbReference type="EMBL" id="GL732600">
    <property type="protein sequence ID" value="EFX72369.1"/>
    <property type="molecule type" value="Genomic_DNA"/>
</dbReference>
<organism evidence="1 2">
    <name type="scientific">Daphnia pulex</name>
    <name type="common">Water flea</name>
    <dbReference type="NCBI Taxonomy" id="6669"/>
    <lineage>
        <taxon>Eukaryota</taxon>
        <taxon>Metazoa</taxon>
        <taxon>Ecdysozoa</taxon>
        <taxon>Arthropoda</taxon>
        <taxon>Crustacea</taxon>
        <taxon>Branchiopoda</taxon>
        <taxon>Diplostraca</taxon>
        <taxon>Cladocera</taxon>
        <taxon>Anomopoda</taxon>
        <taxon>Daphniidae</taxon>
        <taxon>Daphnia</taxon>
    </lineage>
</organism>
<keyword evidence="2" id="KW-1185">Reference proteome</keyword>
<sequence>MKSRFLLGFKKGGTRTDEIYVVSVHIDDVSDGHHDVHCQNPNEQSYIESIQQLINPSQTNQEPHSARDDGDNEARAEYTLEFTEAACSTATETASEEEEVIGNFSVDNDAVDTDDDIWSGKRSQERKQIYSVASVRLLEIITQIAHCSPIDAQNTSL</sequence>
<accession>E9H7F7</accession>
<gene>
    <name evidence="1" type="ORF">DAPPUDRAFT_326343</name>
</gene>
<dbReference type="Proteomes" id="UP000000305">
    <property type="component" value="Unassembled WGS sequence"/>
</dbReference>
<dbReference type="KEGG" id="dpx:DAPPUDRAFT_326343"/>
<protein>
    <submittedName>
        <fullName evidence="1">Uncharacterized protein</fullName>
    </submittedName>
</protein>